<keyword evidence="3" id="KW-1185">Reference proteome</keyword>
<sequence length="464" mass="49878">PPRAADNDIPALRARRDAAHHRACQLADAILTGGGGPAEQAAAAELAELYQRLVEQRPYQQALAQAHARWVHAEDTAELHHQLLTQLAAAITAATERGEHDAAARYQQHHAQVNEQTDRVAAAVHTARERLEVARADLIDTAGGLAGIVTEHHLHTRRADAVRADTDTLNLARRRARDLDDQLARAEAAAARSLTQTPTHTYDLGADLDQLAAEVDFLHAASAASPAALYTPPPGALDGLDDAHRRTVSALTTNIHSVQLLHLHPGADNAATLNALADTAHHHNKHSVALTGTDIAAGRAYADTTTSIDNYRADLTAKRHAPPLGSLIIVDDADTLTPAQLHWLADTAAATNTKLILVTTPGNREPGHTLIAVLTNNLPHTQHLGTVDPGRSQPRTAIERAEHYLAATNTPSPDRNRAIELLQQRHQVVAQLRDIAAAAQRLDSIAERDRSRGRNQNRGSGLEL</sequence>
<reference evidence="2 3" key="1">
    <citation type="submission" date="2017-04" db="EMBL/GenBank/DDBJ databases">
        <title>The new phylogeny of genus Mycobacterium.</title>
        <authorList>
            <person name="Tortoli E."/>
            <person name="Trovato A."/>
            <person name="Cirillo D.M."/>
        </authorList>
    </citation>
    <scope>NUCLEOTIDE SEQUENCE [LARGE SCALE GENOMIC DNA]</scope>
    <source>
        <strain evidence="2 3">DSM 45247</strain>
    </source>
</reference>
<dbReference type="AlphaFoldDB" id="A0A1X2KIH8"/>
<gene>
    <name evidence="2" type="ORF">B8W69_28375</name>
</gene>
<organism evidence="2 3">
    <name type="scientific">Mycolicibacterium vulneris</name>
    <dbReference type="NCBI Taxonomy" id="547163"/>
    <lineage>
        <taxon>Bacteria</taxon>
        <taxon>Bacillati</taxon>
        <taxon>Actinomycetota</taxon>
        <taxon>Actinomycetes</taxon>
        <taxon>Mycobacteriales</taxon>
        <taxon>Mycobacteriaceae</taxon>
        <taxon>Mycolicibacterium</taxon>
    </lineage>
</organism>
<feature type="non-terminal residue" evidence="2">
    <location>
        <position position="1"/>
    </location>
</feature>
<name>A0A1X2KIH8_9MYCO</name>
<accession>A0A1X2KIH8</accession>
<comment type="caution">
    <text evidence="2">The sequence shown here is derived from an EMBL/GenBank/DDBJ whole genome shotgun (WGS) entry which is preliminary data.</text>
</comment>
<protein>
    <submittedName>
        <fullName evidence="2">Exonuclease V subunit alpha</fullName>
    </submittedName>
</protein>
<proteinExistence type="predicted"/>
<dbReference type="Proteomes" id="UP000242320">
    <property type="component" value="Unassembled WGS sequence"/>
</dbReference>
<keyword evidence="2" id="KW-0378">Hydrolase</keyword>
<dbReference type="GO" id="GO:0004527">
    <property type="term" value="F:exonuclease activity"/>
    <property type="evidence" value="ECO:0007669"/>
    <property type="project" value="UniProtKB-KW"/>
</dbReference>
<evidence type="ECO:0000256" key="1">
    <source>
        <dbReference type="SAM" id="Coils"/>
    </source>
</evidence>
<feature type="coiled-coil region" evidence="1">
    <location>
        <begin position="169"/>
        <end position="196"/>
    </location>
</feature>
<evidence type="ECO:0000313" key="3">
    <source>
        <dbReference type="Proteomes" id="UP000242320"/>
    </source>
</evidence>
<evidence type="ECO:0000313" key="2">
    <source>
        <dbReference type="EMBL" id="OSC21598.1"/>
    </source>
</evidence>
<keyword evidence="1" id="KW-0175">Coiled coil</keyword>
<dbReference type="EMBL" id="NCXM01000050">
    <property type="protein sequence ID" value="OSC21598.1"/>
    <property type="molecule type" value="Genomic_DNA"/>
</dbReference>
<keyword evidence="2" id="KW-0269">Exonuclease</keyword>
<keyword evidence="2" id="KW-0540">Nuclease</keyword>